<evidence type="ECO:0000313" key="3">
    <source>
        <dbReference type="EMBL" id="KAK9283463.1"/>
    </source>
</evidence>
<accession>A0AAP0X2G5</accession>
<evidence type="ECO:0008006" key="5">
    <source>
        <dbReference type="Google" id="ProtNLM"/>
    </source>
</evidence>
<keyword evidence="4" id="KW-1185">Reference proteome</keyword>
<dbReference type="PANTHER" id="PTHR37753:SF1">
    <property type="entry name" value="OS01G0940600 PROTEIN"/>
    <property type="match status" value="1"/>
</dbReference>
<sequence length="137" mass="14923">MASLLICNSATLTLSILKTPTTRASFKSSLVLNSPAIRFAATGHFGRQKTRGVRVVTRAGPSTSSYVFAFVLPFSLLAITIFASVKIADKLDREFLEDLAINEAIREAEGEEDGDVGISLEEEPALPRTRNRPKREA</sequence>
<reference evidence="3 4" key="1">
    <citation type="journal article" date="2024" name="Plant J.">
        <title>Genome sequences and population genomics reveal climatic adaptation and genomic divergence between two closely related sweetgum species.</title>
        <authorList>
            <person name="Xu W.Q."/>
            <person name="Ren C.Q."/>
            <person name="Zhang X.Y."/>
            <person name="Comes H.P."/>
            <person name="Liu X.H."/>
            <person name="Li Y.G."/>
            <person name="Kettle C.J."/>
            <person name="Jalonen R."/>
            <person name="Gaisberger H."/>
            <person name="Ma Y.Z."/>
            <person name="Qiu Y.X."/>
        </authorList>
    </citation>
    <scope>NUCLEOTIDE SEQUENCE [LARGE SCALE GENOMIC DNA]</scope>
    <source>
        <strain evidence="3">Hangzhou</strain>
    </source>
</reference>
<feature type="compositionally biased region" description="Acidic residues" evidence="1">
    <location>
        <begin position="109"/>
        <end position="124"/>
    </location>
</feature>
<evidence type="ECO:0000313" key="4">
    <source>
        <dbReference type="Proteomes" id="UP001415857"/>
    </source>
</evidence>
<comment type="caution">
    <text evidence="3">The sequence shown here is derived from an EMBL/GenBank/DDBJ whole genome shotgun (WGS) entry which is preliminary data.</text>
</comment>
<organism evidence="3 4">
    <name type="scientific">Liquidambar formosana</name>
    <name type="common">Formosan gum</name>
    <dbReference type="NCBI Taxonomy" id="63359"/>
    <lineage>
        <taxon>Eukaryota</taxon>
        <taxon>Viridiplantae</taxon>
        <taxon>Streptophyta</taxon>
        <taxon>Embryophyta</taxon>
        <taxon>Tracheophyta</taxon>
        <taxon>Spermatophyta</taxon>
        <taxon>Magnoliopsida</taxon>
        <taxon>eudicotyledons</taxon>
        <taxon>Gunneridae</taxon>
        <taxon>Pentapetalae</taxon>
        <taxon>Saxifragales</taxon>
        <taxon>Altingiaceae</taxon>
        <taxon>Liquidambar</taxon>
    </lineage>
</organism>
<name>A0AAP0X2G5_LIQFO</name>
<evidence type="ECO:0000256" key="1">
    <source>
        <dbReference type="SAM" id="MobiDB-lite"/>
    </source>
</evidence>
<dbReference type="AlphaFoldDB" id="A0AAP0X2G5"/>
<proteinExistence type="predicted"/>
<keyword evidence="2" id="KW-0812">Transmembrane</keyword>
<feature type="region of interest" description="Disordered" evidence="1">
    <location>
        <begin position="109"/>
        <end position="137"/>
    </location>
</feature>
<keyword evidence="2" id="KW-1133">Transmembrane helix</keyword>
<gene>
    <name evidence="3" type="ORF">L1049_011708</name>
</gene>
<evidence type="ECO:0000256" key="2">
    <source>
        <dbReference type="SAM" id="Phobius"/>
    </source>
</evidence>
<dbReference type="Proteomes" id="UP001415857">
    <property type="component" value="Unassembled WGS sequence"/>
</dbReference>
<dbReference type="EMBL" id="JBBPBK010000006">
    <property type="protein sequence ID" value="KAK9283463.1"/>
    <property type="molecule type" value="Genomic_DNA"/>
</dbReference>
<keyword evidence="2" id="KW-0472">Membrane</keyword>
<feature type="transmembrane region" description="Helical" evidence="2">
    <location>
        <begin position="66"/>
        <end position="85"/>
    </location>
</feature>
<dbReference type="PANTHER" id="PTHR37753">
    <property type="entry name" value="OS01G0940600 PROTEIN"/>
    <property type="match status" value="1"/>
</dbReference>
<protein>
    <recommendedName>
        <fullName evidence="5">High chlorophyll fluorescence 153</fullName>
    </recommendedName>
</protein>